<dbReference type="Gene3D" id="3.20.20.80">
    <property type="entry name" value="Glycosidases"/>
    <property type="match status" value="1"/>
</dbReference>
<reference evidence="3" key="1">
    <citation type="submission" date="2022-03" db="EMBL/GenBank/DDBJ databases">
        <title>De novo assembled genomes of Belliella spp. (Cyclobacteriaceae) strains.</title>
        <authorList>
            <person name="Szabo A."/>
            <person name="Korponai K."/>
            <person name="Felfoldi T."/>
        </authorList>
    </citation>
    <scope>NUCLEOTIDE SEQUENCE</scope>
    <source>
        <strain evidence="3">DSM 107340</strain>
    </source>
</reference>
<dbReference type="InterPro" id="IPR052177">
    <property type="entry name" value="Divisome_Glycosyl_Hydrolase"/>
</dbReference>
<organism evidence="3 4">
    <name type="scientific">Belliella calami</name>
    <dbReference type="NCBI Taxonomy" id="2923436"/>
    <lineage>
        <taxon>Bacteria</taxon>
        <taxon>Pseudomonadati</taxon>
        <taxon>Bacteroidota</taxon>
        <taxon>Cytophagia</taxon>
        <taxon>Cytophagales</taxon>
        <taxon>Cyclobacteriaceae</taxon>
        <taxon>Belliella</taxon>
    </lineage>
</organism>
<accession>A0ABS9UJB9</accession>
<dbReference type="RefSeq" id="WP_241273193.1">
    <property type="nucleotide sequence ID" value="NZ_JAKZGS010000001.1"/>
</dbReference>
<dbReference type="InterPro" id="IPR017853">
    <property type="entry name" value="GH"/>
</dbReference>
<evidence type="ECO:0000256" key="1">
    <source>
        <dbReference type="ARBA" id="ARBA00022729"/>
    </source>
</evidence>
<dbReference type="PROSITE" id="PS51257">
    <property type="entry name" value="PROKAR_LIPOPROTEIN"/>
    <property type="match status" value="1"/>
</dbReference>
<keyword evidence="4" id="KW-1185">Reference proteome</keyword>
<name>A0ABS9UJB9_9BACT</name>
<dbReference type="Pfam" id="PF02638">
    <property type="entry name" value="GHL10"/>
    <property type="match status" value="1"/>
</dbReference>
<protein>
    <submittedName>
        <fullName evidence="3">Family 10 glycosylhydrolase</fullName>
    </submittedName>
</protein>
<evidence type="ECO:0000313" key="4">
    <source>
        <dbReference type="Proteomes" id="UP001165488"/>
    </source>
</evidence>
<dbReference type="PANTHER" id="PTHR43405">
    <property type="entry name" value="GLYCOSYL HYDROLASE DIGH"/>
    <property type="match status" value="1"/>
</dbReference>
<dbReference type="PANTHER" id="PTHR43405:SF1">
    <property type="entry name" value="GLYCOSYL HYDROLASE DIGH"/>
    <property type="match status" value="1"/>
</dbReference>
<gene>
    <name evidence="3" type="ORF">MM236_01680</name>
</gene>
<feature type="domain" description="Glycosyl hydrolase-like 10" evidence="2">
    <location>
        <begin position="78"/>
        <end position="393"/>
    </location>
</feature>
<dbReference type="InterPro" id="IPR003790">
    <property type="entry name" value="GHL10"/>
</dbReference>
<sequence>MIFLKVYKNKAALVVFSLTIGLFFSCSPSRKVVENSESSTWKQLPNTTPNQTATFPEIKRENSFYAVSEMELNQSNREFRGVWIATVANIDWPNSGMDTWEKQKTDFIALLDYYHQLNFNAVIVQVRAAGDAFYTSRFAPWSRYLTGQEGIRPKTSEDPLSWMILQAHKRGLEFHAWFNPFRATFDLNTAKLSPQHDYFTHPEWMVQYGPKFYYNPGIPEVRTHMVNIIEEVVQNYDVDAVHFDDYFYPYKLDKQVFKDSQAFSRYGNGKNIEDWRRENVNLLVQAVHQKIKSTKPWVQFGISPFGVWRNNDRDPNGSNTRGGVSNYDDLYADPITWMKSKWIDYLIPQLYWSMDYKLASYRELVGWWSKNSHNTKIYVGNGPYKIRDNADLAWNDPKEMSKQVALAKTTIGIDGNAYFSARSLYTKNTDVAKIIKDEHYKSKVLSPSFQNLGMDNSARPIQAELISNSNGLHLFLPNSIDPIYRYAVVYSGDNPDDIASKKDHVSMQKVFLEDRNKNGFPIASSFSGSRYLAISFIDRYGRETSAKIFEIKSK</sequence>
<proteinExistence type="predicted"/>
<comment type="caution">
    <text evidence="3">The sequence shown here is derived from an EMBL/GenBank/DDBJ whole genome shotgun (WGS) entry which is preliminary data.</text>
</comment>
<dbReference type="SUPFAM" id="SSF51445">
    <property type="entry name" value="(Trans)glycosidases"/>
    <property type="match status" value="1"/>
</dbReference>
<dbReference type="Proteomes" id="UP001165488">
    <property type="component" value="Unassembled WGS sequence"/>
</dbReference>
<dbReference type="EMBL" id="JAKZGS010000001">
    <property type="protein sequence ID" value="MCH7396672.1"/>
    <property type="molecule type" value="Genomic_DNA"/>
</dbReference>
<evidence type="ECO:0000313" key="3">
    <source>
        <dbReference type="EMBL" id="MCH7396672.1"/>
    </source>
</evidence>
<evidence type="ECO:0000259" key="2">
    <source>
        <dbReference type="Pfam" id="PF02638"/>
    </source>
</evidence>
<keyword evidence="1" id="KW-0732">Signal</keyword>